<dbReference type="Proteomes" id="UP001160625">
    <property type="component" value="Unassembled WGS sequence"/>
</dbReference>
<feature type="signal peptide" evidence="1">
    <location>
        <begin position="1"/>
        <end position="22"/>
    </location>
</feature>
<dbReference type="Pfam" id="PF01497">
    <property type="entry name" value="Peripla_BP_2"/>
    <property type="match status" value="1"/>
</dbReference>
<dbReference type="EMBL" id="JARYGZ010000005">
    <property type="protein sequence ID" value="MDH7640934.1"/>
    <property type="molecule type" value="Genomic_DNA"/>
</dbReference>
<evidence type="ECO:0000313" key="4">
    <source>
        <dbReference type="Proteomes" id="UP001160625"/>
    </source>
</evidence>
<accession>A0ABT6N733</accession>
<comment type="caution">
    <text evidence="3">The sequence shown here is derived from an EMBL/GenBank/DDBJ whole genome shotgun (WGS) entry which is preliminary data.</text>
</comment>
<keyword evidence="1" id="KW-0732">Signal</keyword>
<evidence type="ECO:0000313" key="3">
    <source>
        <dbReference type="EMBL" id="MDH7640934.1"/>
    </source>
</evidence>
<feature type="domain" description="Fe/B12 periplasmic-binding" evidence="2">
    <location>
        <begin position="26"/>
        <end position="274"/>
    </location>
</feature>
<keyword evidence="4" id="KW-1185">Reference proteome</keyword>
<dbReference type="Gene3D" id="3.40.50.1980">
    <property type="entry name" value="Nitrogenase molybdenum iron protein domain"/>
    <property type="match status" value="2"/>
</dbReference>
<organism evidence="3 4">
    <name type="scientific">Sphingomonas oryzagri</name>
    <dbReference type="NCBI Taxonomy" id="3042314"/>
    <lineage>
        <taxon>Bacteria</taxon>
        <taxon>Pseudomonadati</taxon>
        <taxon>Pseudomonadota</taxon>
        <taxon>Alphaproteobacteria</taxon>
        <taxon>Sphingomonadales</taxon>
        <taxon>Sphingomonadaceae</taxon>
        <taxon>Sphingomonas</taxon>
    </lineage>
</organism>
<proteinExistence type="predicted"/>
<dbReference type="InterPro" id="IPR002491">
    <property type="entry name" value="ABC_transptr_periplasmic_BD"/>
</dbReference>
<protein>
    <submittedName>
        <fullName evidence="3">ABC transporter substrate-binding protein</fullName>
    </submittedName>
</protein>
<reference evidence="3" key="1">
    <citation type="submission" date="2023-04" db="EMBL/GenBank/DDBJ databases">
        <title>Sphingomonas sp. MAHUQ-71 isolated from rice field.</title>
        <authorList>
            <person name="Huq M.A."/>
        </authorList>
    </citation>
    <scope>NUCLEOTIDE SEQUENCE</scope>
    <source>
        <strain evidence="3">MAHUQ-71</strain>
    </source>
</reference>
<dbReference type="PANTHER" id="PTHR30535:SF34">
    <property type="entry name" value="MOLYBDATE-BINDING PROTEIN MOLA"/>
    <property type="match status" value="1"/>
</dbReference>
<sequence>MRTAGALVLALAALPSGGAARAAPVRVMSLNQCADQIVLALLPPSRIASVTWLSRDPESSVMVKAAMRVGVNHGQAEEVVRQKPDLVIAGSFTTPATRVLLKKLGYPMIEVNEAASFDDIRVVTRQIAEAVGERARGEALIRHMDGELAALAHEPVKPVRVAAWDGAGFSAMKGSLYDAVLGVAGAINVADQPPAANYGEPDAEVLLAAAPDLLLQGAPGSQYPGLRDDVARHPLVRRYWADRMVTVKPTVYFCGTPFAADGARMLRQQIQSAAARPHAPLPFAGTR</sequence>
<evidence type="ECO:0000259" key="2">
    <source>
        <dbReference type="PROSITE" id="PS50983"/>
    </source>
</evidence>
<feature type="chain" id="PRO_5046390483" evidence="1">
    <location>
        <begin position="23"/>
        <end position="287"/>
    </location>
</feature>
<name>A0ABT6N733_9SPHN</name>
<dbReference type="PROSITE" id="PS50983">
    <property type="entry name" value="FE_B12_PBP"/>
    <property type="match status" value="1"/>
</dbReference>
<dbReference type="SUPFAM" id="SSF53807">
    <property type="entry name" value="Helical backbone' metal receptor"/>
    <property type="match status" value="1"/>
</dbReference>
<dbReference type="PANTHER" id="PTHR30535">
    <property type="entry name" value="VITAMIN B12-BINDING PROTEIN"/>
    <property type="match status" value="1"/>
</dbReference>
<dbReference type="InterPro" id="IPR050902">
    <property type="entry name" value="ABC_Transporter_SBP"/>
</dbReference>
<gene>
    <name evidence="3" type="ORF">QGN17_19530</name>
</gene>
<dbReference type="RefSeq" id="WP_281046281.1">
    <property type="nucleotide sequence ID" value="NZ_JARYGZ010000005.1"/>
</dbReference>
<evidence type="ECO:0000256" key="1">
    <source>
        <dbReference type="SAM" id="SignalP"/>
    </source>
</evidence>